<keyword evidence="16" id="KW-1185">Reference proteome</keyword>
<proteinExistence type="inferred from homology"/>
<keyword evidence="5" id="KW-0349">Heme</keyword>
<dbReference type="GO" id="GO:0046872">
    <property type="term" value="F:metal ion binding"/>
    <property type="evidence" value="ECO:0007669"/>
    <property type="project" value="UniProtKB-KW"/>
</dbReference>
<dbReference type="Pfam" id="PF01292">
    <property type="entry name" value="Ni_hydr_CYTB"/>
    <property type="match status" value="1"/>
</dbReference>
<dbReference type="RefSeq" id="WP_099018779.1">
    <property type="nucleotide sequence ID" value="NZ_NIHB01000002.1"/>
</dbReference>
<evidence type="ECO:0000313" key="16">
    <source>
        <dbReference type="Proteomes" id="UP000295724"/>
    </source>
</evidence>
<dbReference type="InterPro" id="IPR052168">
    <property type="entry name" value="Cytochrome_b561_oxidase"/>
</dbReference>
<feature type="domain" description="Cytochrome b561 bacterial/Ni-hydrogenase" evidence="14">
    <location>
        <begin position="9"/>
        <end position="191"/>
    </location>
</feature>
<evidence type="ECO:0000256" key="11">
    <source>
        <dbReference type="ARBA" id="ARBA00023136"/>
    </source>
</evidence>
<protein>
    <submittedName>
        <fullName evidence="15">Cytochrome b561</fullName>
    </submittedName>
</protein>
<evidence type="ECO:0000256" key="12">
    <source>
        <dbReference type="ARBA" id="ARBA00037975"/>
    </source>
</evidence>
<evidence type="ECO:0000256" key="1">
    <source>
        <dbReference type="ARBA" id="ARBA00001970"/>
    </source>
</evidence>
<evidence type="ECO:0000256" key="7">
    <source>
        <dbReference type="ARBA" id="ARBA00022723"/>
    </source>
</evidence>
<evidence type="ECO:0000313" key="15">
    <source>
        <dbReference type="EMBL" id="TDR17409.1"/>
    </source>
</evidence>
<reference evidence="15 16" key="1">
    <citation type="submission" date="2019-03" db="EMBL/GenBank/DDBJ databases">
        <title>Genomic Encyclopedia of Type Strains, Phase IV (KMG-IV): sequencing the most valuable type-strain genomes for metagenomic binning, comparative biology and taxonomic classification.</title>
        <authorList>
            <person name="Goeker M."/>
        </authorList>
    </citation>
    <scope>NUCLEOTIDE SEQUENCE [LARGE SCALE GENOMIC DNA]</scope>
    <source>
        <strain evidence="15 16">DSM 25488</strain>
    </source>
</reference>
<keyword evidence="10" id="KW-0408">Iron</keyword>
<evidence type="ECO:0000256" key="5">
    <source>
        <dbReference type="ARBA" id="ARBA00022617"/>
    </source>
</evidence>
<comment type="caution">
    <text evidence="15">The sequence shown here is derived from an EMBL/GenBank/DDBJ whole genome shotgun (WGS) entry which is preliminary data.</text>
</comment>
<organism evidence="15 16">
    <name type="scientific">Marinicella litoralis</name>
    <dbReference type="NCBI Taxonomy" id="644220"/>
    <lineage>
        <taxon>Bacteria</taxon>
        <taxon>Pseudomonadati</taxon>
        <taxon>Pseudomonadota</taxon>
        <taxon>Gammaproteobacteria</taxon>
        <taxon>Lysobacterales</taxon>
        <taxon>Marinicellaceae</taxon>
        <taxon>Marinicella</taxon>
    </lineage>
</organism>
<feature type="transmembrane region" description="Helical" evidence="13">
    <location>
        <begin position="153"/>
        <end position="177"/>
    </location>
</feature>
<evidence type="ECO:0000256" key="9">
    <source>
        <dbReference type="ARBA" id="ARBA00022989"/>
    </source>
</evidence>
<evidence type="ECO:0000256" key="2">
    <source>
        <dbReference type="ARBA" id="ARBA00004651"/>
    </source>
</evidence>
<dbReference type="Proteomes" id="UP000295724">
    <property type="component" value="Unassembled WGS sequence"/>
</dbReference>
<dbReference type="AlphaFoldDB" id="A0A4R6XGK9"/>
<keyword evidence="7" id="KW-0479">Metal-binding</keyword>
<dbReference type="InterPro" id="IPR016174">
    <property type="entry name" value="Di-haem_cyt_TM"/>
</dbReference>
<evidence type="ECO:0000256" key="6">
    <source>
        <dbReference type="ARBA" id="ARBA00022692"/>
    </source>
</evidence>
<keyword evidence="8" id="KW-0249">Electron transport</keyword>
<feature type="transmembrane region" description="Helical" evidence="13">
    <location>
        <begin position="46"/>
        <end position="69"/>
    </location>
</feature>
<comment type="similarity">
    <text evidence="12">Belongs to the cytochrome b561 family.</text>
</comment>
<evidence type="ECO:0000256" key="10">
    <source>
        <dbReference type="ARBA" id="ARBA00023004"/>
    </source>
</evidence>
<keyword evidence="3" id="KW-0813">Transport</keyword>
<dbReference type="PANTHER" id="PTHR30529">
    <property type="entry name" value="CYTOCHROME B561"/>
    <property type="match status" value="1"/>
</dbReference>
<keyword evidence="11 13" id="KW-0472">Membrane</keyword>
<comment type="subcellular location">
    <subcellularLocation>
        <location evidence="2">Cell membrane</location>
        <topology evidence="2">Multi-pass membrane protein</topology>
    </subcellularLocation>
</comment>
<dbReference type="InterPro" id="IPR011577">
    <property type="entry name" value="Cyt_b561_bac/Ni-Hgenase"/>
</dbReference>
<dbReference type="OrthoDB" id="9793784at2"/>
<dbReference type="PANTHER" id="PTHR30529:SF1">
    <property type="entry name" value="CYTOCHROME B561 HOMOLOG 2"/>
    <property type="match status" value="1"/>
</dbReference>
<gene>
    <name evidence="15" type="ORF">C8D91_2467</name>
</gene>
<dbReference type="SUPFAM" id="SSF81342">
    <property type="entry name" value="Transmembrane di-heme cytochromes"/>
    <property type="match status" value="1"/>
</dbReference>
<evidence type="ECO:0000256" key="8">
    <source>
        <dbReference type="ARBA" id="ARBA00022982"/>
    </source>
</evidence>
<evidence type="ECO:0000256" key="4">
    <source>
        <dbReference type="ARBA" id="ARBA00022475"/>
    </source>
</evidence>
<accession>A0A4R6XGK9</accession>
<dbReference type="GO" id="GO:0009055">
    <property type="term" value="F:electron transfer activity"/>
    <property type="evidence" value="ECO:0007669"/>
    <property type="project" value="InterPro"/>
</dbReference>
<feature type="transmembrane region" description="Helical" evidence="13">
    <location>
        <begin position="12"/>
        <end position="34"/>
    </location>
</feature>
<dbReference type="GO" id="GO:0022904">
    <property type="term" value="P:respiratory electron transport chain"/>
    <property type="evidence" value="ECO:0007669"/>
    <property type="project" value="InterPro"/>
</dbReference>
<evidence type="ECO:0000259" key="14">
    <source>
        <dbReference type="Pfam" id="PF01292"/>
    </source>
</evidence>
<keyword evidence="6 13" id="KW-0812">Transmembrane</keyword>
<evidence type="ECO:0000256" key="3">
    <source>
        <dbReference type="ARBA" id="ARBA00022448"/>
    </source>
</evidence>
<comment type="cofactor">
    <cofactor evidence="1">
        <name>heme b</name>
        <dbReference type="ChEBI" id="CHEBI:60344"/>
    </cofactor>
</comment>
<dbReference type="GO" id="GO:0005886">
    <property type="term" value="C:plasma membrane"/>
    <property type="evidence" value="ECO:0007669"/>
    <property type="project" value="UniProtKB-SubCell"/>
</dbReference>
<evidence type="ECO:0000256" key="13">
    <source>
        <dbReference type="SAM" id="Phobius"/>
    </source>
</evidence>
<dbReference type="GO" id="GO:0020037">
    <property type="term" value="F:heme binding"/>
    <property type="evidence" value="ECO:0007669"/>
    <property type="project" value="TreeGrafter"/>
</dbReference>
<sequence length="203" mass="23605">MEHKNNSLVYGAVAKWFHWLTAVLILITYCAIYYREWLADSDFENWLSIQLHLSIGLTLAVIIVLRLVWRLMHPVPVSKTGSHWQQLASRVVHIALYLLLIIMPLSGYLSIADYLSRRGEIDYFFFYDMTWFRGIEVESLFGLSLEQLEKPAAVIHGIVGEWIMLAVIVCHVLAALYHQFIIKDGTLSKMTFFKTRNTQRKRS</sequence>
<keyword evidence="4" id="KW-1003">Cell membrane</keyword>
<name>A0A4R6XGK9_9GAMM</name>
<feature type="transmembrane region" description="Helical" evidence="13">
    <location>
        <begin position="90"/>
        <end position="111"/>
    </location>
</feature>
<dbReference type="EMBL" id="SNZB01000006">
    <property type="protein sequence ID" value="TDR17409.1"/>
    <property type="molecule type" value="Genomic_DNA"/>
</dbReference>
<keyword evidence="9 13" id="KW-1133">Transmembrane helix</keyword>